<sequence>MAGFRSLAEQVRDPGLTPEQRRTALRRCLEKFAPYGHRATWHHLCGRVGIPTGDRRPEPERLVRALAELEEARRVWLAYEMDFGAHRKREKRLGIRQPGALHDWHRRTWGGCGVAWCDDPAVHPDAPLAEVLRRMIQALESEPGSVCPVCRSPRLAWRGGLDHVPSSAPVCADCGIVVPEPVLTEGALATAHRPLRAALATAS</sequence>
<accession>A0ABX1BUG2</accession>
<dbReference type="EMBL" id="JAATEN010000008">
    <property type="protein sequence ID" value="NJQ01364.1"/>
    <property type="molecule type" value="Genomic_DNA"/>
</dbReference>
<dbReference type="RefSeq" id="WP_168101972.1">
    <property type="nucleotide sequence ID" value="NZ_JAATEN010000008.1"/>
</dbReference>
<comment type="caution">
    <text evidence="1">The sequence shown here is derived from an EMBL/GenBank/DDBJ whole genome shotgun (WGS) entry which is preliminary data.</text>
</comment>
<proteinExistence type="predicted"/>
<keyword evidence="2" id="KW-1185">Reference proteome</keyword>
<dbReference type="Proteomes" id="UP000695264">
    <property type="component" value="Unassembled WGS sequence"/>
</dbReference>
<name>A0ABX1BUG2_9ACTN</name>
<evidence type="ECO:0000313" key="2">
    <source>
        <dbReference type="Proteomes" id="UP000695264"/>
    </source>
</evidence>
<organism evidence="1 2">
    <name type="scientific">Streptomyces zingiberis</name>
    <dbReference type="NCBI Taxonomy" id="2053010"/>
    <lineage>
        <taxon>Bacteria</taxon>
        <taxon>Bacillati</taxon>
        <taxon>Actinomycetota</taxon>
        <taxon>Actinomycetes</taxon>
        <taxon>Kitasatosporales</taxon>
        <taxon>Streptomycetaceae</taxon>
        <taxon>Streptomyces</taxon>
    </lineage>
</organism>
<gene>
    <name evidence="1" type="ORF">HCK00_12705</name>
</gene>
<protein>
    <submittedName>
        <fullName evidence="1">Uncharacterized protein</fullName>
    </submittedName>
</protein>
<evidence type="ECO:0000313" key="1">
    <source>
        <dbReference type="EMBL" id="NJQ01364.1"/>
    </source>
</evidence>
<reference evidence="1 2" key="1">
    <citation type="submission" date="2020-03" db="EMBL/GenBank/DDBJ databases">
        <title>WGS of actinomycetes isolated from Thailand.</title>
        <authorList>
            <person name="Thawai C."/>
        </authorList>
    </citation>
    <scope>NUCLEOTIDE SEQUENCE [LARGE SCALE GENOMIC DNA]</scope>
    <source>
        <strain evidence="1 2">PLAI 1-29</strain>
    </source>
</reference>